<dbReference type="InterPro" id="IPR019012">
    <property type="entry name" value="RNA_cap_Gua-N2-MeTrfase"/>
</dbReference>
<dbReference type="SUPFAM" id="SSF53335">
    <property type="entry name" value="S-adenosyl-L-methionine-dependent methyltransferases"/>
    <property type="match status" value="1"/>
</dbReference>
<dbReference type="AlphaFoldDB" id="A0A836CMN6"/>
<dbReference type="PANTHER" id="PTHR14741">
    <property type="entry name" value="S-ADENOSYLMETHIONINE-DEPENDENT METHYLTRANSFERASE RELATED"/>
    <property type="match status" value="1"/>
</dbReference>
<evidence type="ECO:0000256" key="3">
    <source>
        <dbReference type="ARBA" id="ARBA00047418"/>
    </source>
</evidence>
<keyword evidence="9" id="KW-0489">Methyltransferase</keyword>
<keyword evidence="10" id="KW-1185">Reference proteome</keyword>
<organism evidence="9 10">
    <name type="scientific">Tribonema minus</name>
    <dbReference type="NCBI Taxonomy" id="303371"/>
    <lineage>
        <taxon>Eukaryota</taxon>
        <taxon>Sar</taxon>
        <taxon>Stramenopiles</taxon>
        <taxon>Ochrophyta</taxon>
        <taxon>PX clade</taxon>
        <taxon>Xanthophyceae</taxon>
        <taxon>Tribonematales</taxon>
        <taxon>Tribonemataceae</taxon>
        <taxon>Tribonema</taxon>
    </lineage>
</organism>
<protein>
    <recommendedName>
        <fullName evidence="1">Trimethylguanosine synthase</fullName>
    </recommendedName>
    <alternativeName>
        <fullName evidence="7">Cap-specific guanine-N(2) methyltransferase</fullName>
    </alternativeName>
</protein>
<dbReference type="CDD" id="cd02440">
    <property type="entry name" value="AdoMet_MTases"/>
    <property type="match status" value="1"/>
</dbReference>
<feature type="region of interest" description="Disordered" evidence="8">
    <location>
        <begin position="178"/>
        <end position="265"/>
    </location>
</feature>
<dbReference type="PANTHER" id="PTHR14741:SF32">
    <property type="entry name" value="TRIMETHYLGUANOSINE SYNTHASE"/>
    <property type="match status" value="1"/>
</dbReference>
<feature type="non-terminal residue" evidence="9">
    <location>
        <position position="297"/>
    </location>
</feature>
<evidence type="ECO:0000256" key="7">
    <source>
        <dbReference type="ARBA" id="ARBA00049790"/>
    </source>
</evidence>
<evidence type="ECO:0000256" key="4">
    <source>
        <dbReference type="ARBA" id="ARBA00048740"/>
    </source>
</evidence>
<comment type="catalytic activity">
    <reaction evidence="3">
        <text>a 5'-end (N(2),N(7)-dimethyl 5'-triphosphoguanosine)-ribonucleoside in snoRNA + S-adenosyl-L-methionine = a 5'-end (N(2),N(2),N(7)-trimethyl 5'-triphosphoguanosine)-ribonucleoside in snoRNA + S-adenosyl-L-homocysteine + H(+)</text>
        <dbReference type="Rhea" id="RHEA:78507"/>
        <dbReference type="Rhea" id="RHEA-COMP:19088"/>
        <dbReference type="Rhea" id="RHEA-COMP:19090"/>
        <dbReference type="ChEBI" id="CHEBI:15378"/>
        <dbReference type="ChEBI" id="CHEBI:57856"/>
        <dbReference type="ChEBI" id="CHEBI:59789"/>
        <dbReference type="ChEBI" id="CHEBI:167623"/>
        <dbReference type="ChEBI" id="CHEBI:172880"/>
    </reaction>
    <physiologicalReaction direction="left-to-right" evidence="3">
        <dbReference type="Rhea" id="RHEA:78508"/>
    </physiologicalReaction>
</comment>
<evidence type="ECO:0000256" key="6">
    <source>
        <dbReference type="ARBA" id="ARBA00049075"/>
    </source>
</evidence>
<comment type="catalytic activity">
    <reaction evidence="5">
        <text>a 5'-end (N(2),N(7)-dimethyl 5'-triphosphoguanosine)-ribonucleoside in snRNA + S-adenosyl-L-methionine = a 5'-end (N(2),N(2),N(7)-trimethyl 5'-triphosphoguanosine)-ribonucleoside in snRNA + S-adenosyl-L-homocysteine + H(+)</text>
        <dbReference type="Rhea" id="RHEA:78479"/>
        <dbReference type="Rhea" id="RHEA-COMP:19087"/>
        <dbReference type="Rhea" id="RHEA-COMP:19089"/>
        <dbReference type="ChEBI" id="CHEBI:15378"/>
        <dbReference type="ChEBI" id="CHEBI:57856"/>
        <dbReference type="ChEBI" id="CHEBI:59789"/>
        <dbReference type="ChEBI" id="CHEBI:167623"/>
        <dbReference type="ChEBI" id="CHEBI:172880"/>
    </reaction>
    <physiologicalReaction direction="left-to-right" evidence="5">
        <dbReference type="Rhea" id="RHEA:78480"/>
    </physiologicalReaction>
</comment>
<dbReference type="InterPro" id="IPR029063">
    <property type="entry name" value="SAM-dependent_MTases_sf"/>
</dbReference>
<accession>A0A836CMN6</accession>
<sequence length="297" mass="31320">ARRCNVVVDAFVGCGGNAIQFALASHCVIGIDVDPAKLTAAAANAAAYGVRDRIQLILGDAMRVLPLLRGKVDVVFLSPPWGGPAYARAAEFDLGRMVPAPLNGVDVLRAARAAADNVIYFLPRNCSVVQVGLLAAEGGERLPCELETQFLNGKLKTKTAYFGHALVHNDYDSDHAEAMEDEAPVSDTQLQAPHSSASDAKHNVHGLAGLQLGAGVGPTPEPSDQQRQPAAACGLEQMGGSAAEGAHSSVDHGGTAEERAEHPSVLRENVLYNQWLDSMHGGAVKRAHVEHNGHKRQ</sequence>
<evidence type="ECO:0000256" key="8">
    <source>
        <dbReference type="SAM" id="MobiDB-lite"/>
    </source>
</evidence>
<evidence type="ECO:0000256" key="5">
    <source>
        <dbReference type="ARBA" id="ARBA00048763"/>
    </source>
</evidence>
<feature type="compositionally biased region" description="Basic and acidic residues" evidence="8">
    <location>
        <begin position="254"/>
        <end position="265"/>
    </location>
</feature>
<dbReference type="Gene3D" id="3.40.50.150">
    <property type="entry name" value="Vaccinia Virus protein VP39"/>
    <property type="match status" value="1"/>
</dbReference>
<dbReference type="GO" id="GO:0005634">
    <property type="term" value="C:nucleus"/>
    <property type="evidence" value="ECO:0007669"/>
    <property type="project" value="TreeGrafter"/>
</dbReference>
<dbReference type="Pfam" id="PF09445">
    <property type="entry name" value="Methyltransf_15"/>
    <property type="match status" value="1"/>
</dbReference>
<keyword evidence="9" id="KW-0808">Transferase</keyword>
<proteinExistence type="inferred from homology"/>
<evidence type="ECO:0000313" key="9">
    <source>
        <dbReference type="EMBL" id="KAG5190989.1"/>
    </source>
</evidence>
<evidence type="ECO:0000256" key="2">
    <source>
        <dbReference type="ARBA" id="ARBA00025783"/>
    </source>
</evidence>
<dbReference type="OrthoDB" id="194443at2759"/>
<comment type="similarity">
    <text evidence="2">Belongs to the methyltransferase superfamily. Trimethylguanosine synthase family.</text>
</comment>
<feature type="compositionally biased region" description="Polar residues" evidence="8">
    <location>
        <begin position="186"/>
        <end position="198"/>
    </location>
</feature>
<reference evidence="9" key="1">
    <citation type="submission" date="2021-02" db="EMBL/GenBank/DDBJ databases">
        <title>First Annotated Genome of the Yellow-green Alga Tribonema minus.</title>
        <authorList>
            <person name="Mahan K.M."/>
        </authorList>
    </citation>
    <scope>NUCLEOTIDE SEQUENCE</scope>
    <source>
        <strain evidence="9">UTEX B ZZ1240</strain>
    </source>
</reference>
<dbReference type="GO" id="GO:0071164">
    <property type="term" value="F:RNA cap trimethylguanosine synthase activity"/>
    <property type="evidence" value="ECO:0007669"/>
    <property type="project" value="TreeGrafter"/>
</dbReference>
<gene>
    <name evidence="9" type="ORF">JKP88DRAFT_296875</name>
</gene>
<dbReference type="Proteomes" id="UP000664859">
    <property type="component" value="Unassembled WGS sequence"/>
</dbReference>
<dbReference type="EMBL" id="JAFCMP010000024">
    <property type="protein sequence ID" value="KAG5190989.1"/>
    <property type="molecule type" value="Genomic_DNA"/>
</dbReference>
<name>A0A836CMN6_9STRA</name>
<comment type="catalytic activity">
    <reaction evidence="4">
        <text>a 5'-end (N(7)-methyl 5'-triphosphoguanosine)-ribonucleoside in snoRNA + S-adenosyl-L-methionine = a 5'-end (N(2),N(7)-dimethyl 5'-triphosphoguanosine)-ribonucleoside in snoRNA + S-adenosyl-L-homocysteine + H(+)</text>
        <dbReference type="Rhea" id="RHEA:78475"/>
        <dbReference type="Rhea" id="RHEA-COMP:19086"/>
        <dbReference type="Rhea" id="RHEA-COMP:19088"/>
        <dbReference type="ChEBI" id="CHEBI:15378"/>
        <dbReference type="ChEBI" id="CHEBI:57856"/>
        <dbReference type="ChEBI" id="CHEBI:59789"/>
        <dbReference type="ChEBI" id="CHEBI:156461"/>
        <dbReference type="ChEBI" id="CHEBI:172880"/>
    </reaction>
    <physiologicalReaction direction="left-to-right" evidence="4">
        <dbReference type="Rhea" id="RHEA:78476"/>
    </physiologicalReaction>
</comment>
<evidence type="ECO:0000313" key="10">
    <source>
        <dbReference type="Proteomes" id="UP000664859"/>
    </source>
</evidence>
<comment type="catalytic activity">
    <reaction evidence="6">
        <text>a 5'-end (N(7)-methyl 5'-triphosphoguanosine)-ribonucleoside in snRNA + S-adenosyl-L-methionine = a 5'-end (N(2),N(7)-dimethyl 5'-triphosphoguanosine)-ribonucleoside in snRNA + S-adenosyl-L-homocysteine + H(+)</text>
        <dbReference type="Rhea" id="RHEA:78471"/>
        <dbReference type="Rhea" id="RHEA-COMP:19085"/>
        <dbReference type="Rhea" id="RHEA-COMP:19087"/>
        <dbReference type="ChEBI" id="CHEBI:15378"/>
        <dbReference type="ChEBI" id="CHEBI:57856"/>
        <dbReference type="ChEBI" id="CHEBI:59789"/>
        <dbReference type="ChEBI" id="CHEBI:156461"/>
        <dbReference type="ChEBI" id="CHEBI:172880"/>
    </reaction>
    <physiologicalReaction direction="left-to-right" evidence="6">
        <dbReference type="Rhea" id="RHEA:78472"/>
    </physiologicalReaction>
</comment>
<evidence type="ECO:0000256" key="1">
    <source>
        <dbReference type="ARBA" id="ARBA00018517"/>
    </source>
</evidence>
<comment type="caution">
    <text evidence="9">The sequence shown here is derived from an EMBL/GenBank/DDBJ whole genome shotgun (WGS) entry which is preliminary data.</text>
</comment>